<feature type="domain" description="Glycosyltransferase 2-like" evidence="1">
    <location>
        <begin position="7"/>
        <end position="170"/>
    </location>
</feature>
<dbReference type="CDD" id="cd00761">
    <property type="entry name" value="Glyco_tranf_GTA_type"/>
    <property type="match status" value="1"/>
</dbReference>
<gene>
    <name evidence="2" type="ORF">F2Y87_27255</name>
</gene>
<dbReference type="PANTHER" id="PTHR22916:SF3">
    <property type="entry name" value="UDP-GLCNAC:BETAGAL BETA-1,3-N-ACETYLGLUCOSAMINYLTRANSFERASE-LIKE PROTEIN 1"/>
    <property type="match status" value="1"/>
</dbReference>
<name>A0A6L3JRH6_9BACE</name>
<dbReference type="PANTHER" id="PTHR22916">
    <property type="entry name" value="GLYCOSYLTRANSFERASE"/>
    <property type="match status" value="1"/>
</dbReference>
<reference evidence="2 3" key="1">
    <citation type="journal article" date="2019" name="Nat. Med.">
        <title>A library of human gut bacterial isolates paired with longitudinal multiomics data enables mechanistic microbiome research.</title>
        <authorList>
            <person name="Poyet M."/>
            <person name="Groussin M."/>
            <person name="Gibbons S.M."/>
            <person name="Avila-Pacheco J."/>
            <person name="Jiang X."/>
            <person name="Kearney S.M."/>
            <person name="Perrotta A.R."/>
            <person name="Berdy B."/>
            <person name="Zhao S."/>
            <person name="Lieberman T.D."/>
            <person name="Swanson P.K."/>
            <person name="Smith M."/>
            <person name="Roesemann S."/>
            <person name="Alexander J.E."/>
            <person name="Rich S.A."/>
            <person name="Livny J."/>
            <person name="Vlamakis H."/>
            <person name="Clish C."/>
            <person name="Bullock K."/>
            <person name="Deik A."/>
            <person name="Scott J."/>
            <person name="Pierce K.A."/>
            <person name="Xavier R.J."/>
            <person name="Alm E.J."/>
        </authorList>
    </citation>
    <scope>NUCLEOTIDE SEQUENCE [LARGE SCALE GENOMIC DNA]</scope>
    <source>
        <strain evidence="2 3">BIOML-A8</strain>
    </source>
</reference>
<dbReference type="Pfam" id="PF00535">
    <property type="entry name" value="Glycos_transf_2"/>
    <property type="match status" value="1"/>
</dbReference>
<dbReference type="InterPro" id="IPR029044">
    <property type="entry name" value="Nucleotide-diphossugar_trans"/>
</dbReference>
<dbReference type="SUPFAM" id="SSF53448">
    <property type="entry name" value="Nucleotide-diphospho-sugar transferases"/>
    <property type="match status" value="1"/>
</dbReference>
<proteinExistence type="predicted"/>
<evidence type="ECO:0000259" key="1">
    <source>
        <dbReference type="Pfam" id="PF00535"/>
    </source>
</evidence>
<evidence type="ECO:0000313" key="3">
    <source>
        <dbReference type="Proteomes" id="UP000482653"/>
    </source>
</evidence>
<keyword evidence="2" id="KW-0808">Transferase</keyword>
<protein>
    <submittedName>
        <fullName evidence="2">Glycosyltransferase family 2 protein</fullName>
    </submittedName>
</protein>
<evidence type="ECO:0000313" key="2">
    <source>
        <dbReference type="EMBL" id="KAA5412754.1"/>
    </source>
</evidence>
<accession>A0A6L3JRH6</accession>
<dbReference type="Proteomes" id="UP000482653">
    <property type="component" value="Unassembled WGS sequence"/>
</dbReference>
<dbReference type="AlphaFoldDB" id="A0A6L3JRH6"/>
<comment type="caution">
    <text evidence="2">The sequence shown here is derived from an EMBL/GenBank/DDBJ whole genome shotgun (WGS) entry which is preliminary data.</text>
</comment>
<dbReference type="InterPro" id="IPR001173">
    <property type="entry name" value="Glyco_trans_2-like"/>
</dbReference>
<sequence length="301" mass="34586">MNDLLVSIIIPTYSRPINLKRAIDSALAQSYPFIEIIVVDDNGEGTSCQVETEQVVAEYKNNANFHYLKHEMNKNGAAARNTGIQYAHGVYISFLDDDDELLPGKIAIQVEAMKRLGSEWGGCYCNLNLVGRKRRQLLNHGSGNMAEEMLLGTVRFNSTTLLIRREVCMELGGFDENFRRHQDWEFMLRFFRVYKIFLPTEKCLVNKYSSISTQSNLPDGEAYIRIKTLFLETFKTDIAVLPSASVIYHKHWMSVASVLLSEGKCKLFFHYFKLACSFRGLNREDLKDLLINFGYYLLKKK</sequence>
<dbReference type="EMBL" id="VVYX01000060">
    <property type="protein sequence ID" value="KAA5412754.1"/>
    <property type="molecule type" value="Genomic_DNA"/>
</dbReference>
<dbReference type="RefSeq" id="WP_149948301.1">
    <property type="nucleotide sequence ID" value="NZ_JADNNV010000035.1"/>
</dbReference>
<dbReference type="GO" id="GO:0016758">
    <property type="term" value="F:hexosyltransferase activity"/>
    <property type="evidence" value="ECO:0007669"/>
    <property type="project" value="UniProtKB-ARBA"/>
</dbReference>
<dbReference type="Gene3D" id="3.90.550.10">
    <property type="entry name" value="Spore Coat Polysaccharide Biosynthesis Protein SpsA, Chain A"/>
    <property type="match status" value="1"/>
</dbReference>
<organism evidence="2 3">
    <name type="scientific">Bacteroides cellulosilyticus</name>
    <dbReference type="NCBI Taxonomy" id="246787"/>
    <lineage>
        <taxon>Bacteria</taxon>
        <taxon>Pseudomonadati</taxon>
        <taxon>Bacteroidota</taxon>
        <taxon>Bacteroidia</taxon>
        <taxon>Bacteroidales</taxon>
        <taxon>Bacteroidaceae</taxon>
        <taxon>Bacteroides</taxon>
    </lineage>
</organism>